<feature type="glycosylation site" description="N-linked (GlcNAc...) asparagine" evidence="12">
    <location>
        <position position="110"/>
    </location>
</feature>
<keyword evidence="7" id="KW-1015">Disulfide bond</keyword>
<keyword evidence="14" id="KW-0961">Cell wall biogenesis/degradation</keyword>
<keyword evidence="4 14" id="KW-0808">Transferase</keyword>
<evidence type="ECO:0000256" key="8">
    <source>
        <dbReference type="ARBA" id="ARBA00023180"/>
    </source>
</evidence>
<protein>
    <recommendedName>
        <fullName evidence="14">Xyloglucan endotransglucosylase/hydrolase</fullName>
        <ecNumber evidence="14">2.4.1.207</ecNumber>
    </recommendedName>
</protein>
<dbReference type="PRINTS" id="PR00737">
    <property type="entry name" value="GLHYDRLASE16"/>
</dbReference>
<feature type="active site" description="Nucleophile" evidence="11">
    <location>
        <position position="106"/>
    </location>
</feature>
<dbReference type="InterPro" id="IPR008263">
    <property type="entry name" value="GH16_AS"/>
</dbReference>
<dbReference type="Gramene" id="arahy.Tifrunner.gnm2.ann2.Ah01g079500.1">
    <property type="protein sequence ID" value="arahy.Tifrunner.gnm2.ann2.Ah01g079500.1-CDS"/>
    <property type="gene ID" value="arahy.Tifrunner.gnm2.ann2.Ah01g079500"/>
</dbReference>
<feature type="domain" description="GH16" evidence="15">
    <location>
        <begin position="3"/>
        <end position="216"/>
    </location>
</feature>
<dbReference type="FunFam" id="2.60.120.200:FF:000025">
    <property type="entry name" value="Xyloglucan endotransglucosylase/hydrolase"/>
    <property type="match status" value="1"/>
</dbReference>
<gene>
    <name evidence="16" type="ORF">Ahy_A01g004142</name>
</gene>
<keyword evidence="9 14" id="KW-0326">Glycosidase</keyword>
<dbReference type="InterPro" id="IPR016455">
    <property type="entry name" value="XTH"/>
</dbReference>
<dbReference type="SUPFAM" id="SSF49899">
    <property type="entry name" value="Concanavalin A-like lectins/glucanases"/>
    <property type="match status" value="1"/>
</dbReference>
<accession>A0A445EVD8</accession>
<dbReference type="InterPro" id="IPR013320">
    <property type="entry name" value="ConA-like_dom_sf"/>
</dbReference>
<feature type="chain" id="PRO_5018819082" description="Xyloglucan endotransglucosylase/hydrolase" evidence="14">
    <location>
        <begin position="26"/>
        <end position="291"/>
    </location>
</feature>
<evidence type="ECO:0000313" key="16">
    <source>
        <dbReference type="EMBL" id="RYR79316.1"/>
    </source>
</evidence>
<dbReference type="PROSITE" id="PS01034">
    <property type="entry name" value="GH16_1"/>
    <property type="match status" value="1"/>
</dbReference>
<keyword evidence="1 14" id="KW-0134">Cell wall</keyword>
<keyword evidence="5 14" id="KW-0732">Signal</keyword>
<keyword evidence="17" id="KW-1185">Reference proteome</keyword>
<evidence type="ECO:0000256" key="6">
    <source>
        <dbReference type="ARBA" id="ARBA00022801"/>
    </source>
</evidence>
<dbReference type="GO" id="GO:0010411">
    <property type="term" value="P:xyloglucan metabolic process"/>
    <property type="evidence" value="ECO:0007669"/>
    <property type="project" value="InterPro"/>
</dbReference>
<dbReference type="CDD" id="cd02176">
    <property type="entry name" value="GH16_XET"/>
    <property type="match status" value="1"/>
</dbReference>
<comment type="PTM">
    <text evidence="14">Contains at least one intrachain disulfide bond essential for its enzymatic activity.</text>
</comment>
<dbReference type="AlphaFoldDB" id="A0A445EVD8"/>
<evidence type="ECO:0000256" key="9">
    <source>
        <dbReference type="ARBA" id="ARBA00023295"/>
    </source>
</evidence>
<dbReference type="OrthoDB" id="1354749at2759"/>
<evidence type="ECO:0000259" key="15">
    <source>
        <dbReference type="PROSITE" id="PS51762"/>
    </source>
</evidence>
<comment type="function">
    <text evidence="10 14">Catalyzes xyloglucan endohydrolysis (XEH) and/or endotransglycosylation (XET). Cleaves and religates xyloglucan polymers, an essential constituent of the primary cell wall, and thereby participates in cell wall construction of growing tissues.</text>
</comment>
<sequence>MAPSWGGSYFLFLCMLLGFSTIAYGGNFSTDFDLLFGDDRVKISDGGQSMSLAMDKYSGSGVATKDQFLFGRFDMKIKLVGGNSAGTVTAFYLSSTGDHHDEVDLEFLGNLTGDPYMLSTNVFANGVGGREVQYYLWFDPTADYHTYSIDWSPTRIILWVDDTPIRVINNKEIIGVPFPTKQPMRLYTTLWNGDAWATRWGQVKIDLSQAPFIARFKNYNGTACVPKKGIADCKGFGASMKRGLDNENKKKLKQVNSKWVVYHYCRDLRRYAHGLPFECRRDNMAHSDNNQ</sequence>
<dbReference type="Pfam" id="PF00722">
    <property type="entry name" value="Glyco_hydro_16"/>
    <property type="match status" value="1"/>
</dbReference>
<evidence type="ECO:0000256" key="13">
    <source>
        <dbReference type="PIRSR" id="PIRSR608264-1"/>
    </source>
</evidence>
<dbReference type="InterPro" id="IPR008264">
    <property type="entry name" value="Beta_glucanase"/>
</dbReference>
<dbReference type="InterPro" id="IPR010713">
    <property type="entry name" value="XET_C"/>
</dbReference>
<proteinExistence type="inferred from homology"/>
<keyword evidence="3 14" id="KW-0964">Secreted</keyword>
<evidence type="ECO:0000256" key="14">
    <source>
        <dbReference type="RuleBase" id="RU361120"/>
    </source>
</evidence>
<dbReference type="Gene3D" id="2.60.120.200">
    <property type="match status" value="1"/>
</dbReference>
<dbReference type="EMBL" id="SDMP01000001">
    <property type="protein sequence ID" value="RYR79316.1"/>
    <property type="molecule type" value="Genomic_DNA"/>
</dbReference>
<dbReference type="GO" id="GO:0071555">
    <property type="term" value="P:cell wall organization"/>
    <property type="evidence" value="ECO:0007669"/>
    <property type="project" value="UniProtKB-KW"/>
</dbReference>
<evidence type="ECO:0000256" key="2">
    <source>
        <dbReference type="ARBA" id="ARBA00022523"/>
    </source>
</evidence>
<dbReference type="STRING" id="3818.A0A445EVD8"/>
<evidence type="ECO:0000256" key="4">
    <source>
        <dbReference type="ARBA" id="ARBA00022679"/>
    </source>
</evidence>
<keyword evidence="2 14" id="KW-0052">Apoplast</keyword>
<keyword evidence="8" id="KW-0325">Glycoprotein</keyword>
<dbReference type="Proteomes" id="UP000289738">
    <property type="component" value="Chromosome A01"/>
</dbReference>
<dbReference type="InterPro" id="IPR044791">
    <property type="entry name" value="Beta-glucanase/XTH"/>
</dbReference>
<dbReference type="GO" id="GO:0016762">
    <property type="term" value="F:xyloglucan:xyloglucosyl transferase activity"/>
    <property type="evidence" value="ECO:0007669"/>
    <property type="project" value="UniProtKB-EC"/>
</dbReference>
<comment type="subcellular location">
    <subcellularLocation>
        <location evidence="14">Secreted</location>
        <location evidence="14">Cell wall</location>
    </subcellularLocation>
    <subcellularLocation>
        <location evidence="14">Secreted</location>
        <location evidence="14">Extracellular space</location>
        <location evidence="14">Apoplast</location>
    </subcellularLocation>
</comment>
<evidence type="ECO:0000256" key="5">
    <source>
        <dbReference type="ARBA" id="ARBA00022729"/>
    </source>
</evidence>
<dbReference type="PANTHER" id="PTHR31062">
    <property type="entry name" value="XYLOGLUCAN ENDOTRANSGLUCOSYLASE/HYDROLASE PROTEIN 8-RELATED"/>
    <property type="match status" value="1"/>
</dbReference>
<reference evidence="16 17" key="1">
    <citation type="submission" date="2019-01" db="EMBL/GenBank/DDBJ databases">
        <title>Sequencing of cultivated peanut Arachis hypogaea provides insights into genome evolution and oil improvement.</title>
        <authorList>
            <person name="Chen X."/>
        </authorList>
    </citation>
    <scope>NUCLEOTIDE SEQUENCE [LARGE SCALE GENOMIC DNA]</scope>
    <source>
        <strain evidence="17">cv. Fuhuasheng</strain>
        <tissue evidence="16">Leaves</tissue>
    </source>
</reference>
<dbReference type="Pfam" id="PF06955">
    <property type="entry name" value="XET_C"/>
    <property type="match status" value="1"/>
</dbReference>
<evidence type="ECO:0000256" key="1">
    <source>
        <dbReference type="ARBA" id="ARBA00022512"/>
    </source>
</evidence>
<evidence type="ECO:0000313" key="17">
    <source>
        <dbReference type="Proteomes" id="UP000289738"/>
    </source>
</evidence>
<evidence type="ECO:0000256" key="12">
    <source>
        <dbReference type="PIRSR" id="PIRSR005604-2"/>
    </source>
</evidence>
<name>A0A445EVD8_ARAHY</name>
<evidence type="ECO:0000256" key="10">
    <source>
        <dbReference type="ARBA" id="ARBA00058567"/>
    </source>
</evidence>
<dbReference type="EC" id="2.4.1.207" evidence="14"/>
<feature type="signal peptide" evidence="14">
    <location>
        <begin position="1"/>
        <end position="25"/>
    </location>
</feature>
<dbReference type="GO" id="GO:0004553">
    <property type="term" value="F:hydrolase activity, hydrolyzing O-glycosyl compounds"/>
    <property type="evidence" value="ECO:0007669"/>
    <property type="project" value="InterPro"/>
</dbReference>
<organism evidence="16 17">
    <name type="scientific">Arachis hypogaea</name>
    <name type="common">Peanut</name>
    <dbReference type="NCBI Taxonomy" id="3818"/>
    <lineage>
        <taxon>Eukaryota</taxon>
        <taxon>Viridiplantae</taxon>
        <taxon>Streptophyta</taxon>
        <taxon>Embryophyta</taxon>
        <taxon>Tracheophyta</taxon>
        <taxon>Spermatophyta</taxon>
        <taxon>Magnoliopsida</taxon>
        <taxon>eudicotyledons</taxon>
        <taxon>Gunneridae</taxon>
        <taxon>Pentapetalae</taxon>
        <taxon>rosids</taxon>
        <taxon>fabids</taxon>
        <taxon>Fabales</taxon>
        <taxon>Fabaceae</taxon>
        <taxon>Papilionoideae</taxon>
        <taxon>50 kb inversion clade</taxon>
        <taxon>dalbergioids sensu lato</taxon>
        <taxon>Dalbergieae</taxon>
        <taxon>Pterocarpus clade</taxon>
        <taxon>Arachis</taxon>
    </lineage>
</organism>
<comment type="caution">
    <text evidence="16">The sequence shown here is derived from an EMBL/GenBank/DDBJ whole genome shotgun (WGS) entry which is preliminary data.</text>
</comment>
<evidence type="ECO:0000256" key="11">
    <source>
        <dbReference type="PIRSR" id="PIRSR005604-1"/>
    </source>
</evidence>
<evidence type="ECO:0000256" key="7">
    <source>
        <dbReference type="ARBA" id="ARBA00023157"/>
    </source>
</evidence>
<keyword evidence="6 14" id="KW-0378">Hydrolase</keyword>
<dbReference type="GO" id="GO:0048046">
    <property type="term" value="C:apoplast"/>
    <property type="evidence" value="ECO:0007669"/>
    <property type="project" value="UniProtKB-SubCell"/>
</dbReference>
<dbReference type="SMR" id="A0A445EVD8"/>
<dbReference type="GO" id="GO:0042546">
    <property type="term" value="P:cell wall biogenesis"/>
    <property type="evidence" value="ECO:0007669"/>
    <property type="project" value="InterPro"/>
</dbReference>
<dbReference type="PROSITE" id="PS51762">
    <property type="entry name" value="GH16_2"/>
    <property type="match status" value="1"/>
</dbReference>
<dbReference type="InterPro" id="IPR000757">
    <property type="entry name" value="Beta-glucanase-like"/>
</dbReference>
<dbReference type="PIRSF" id="PIRSF005604">
    <property type="entry name" value="XET"/>
    <property type="match status" value="1"/>
</dbReference>
<evidence type="ECO:0000256" key="3">
    <source>
        <dbReference type="ARBA" id="ARBA00022525"/>
    </source>
</evidence>
<feature type="active site" description="Nucleophile" evidence="11">
    <location>
        <position position="102"/>
    </location>
</feature>
<feature type="active site" description="Proton donor" evidence="13">
    <location>
        <position position="106"/>
    </location>
</feature>
<comment type="similarity">
    <text evidence="14">Belongs to the glycosyl hydrolase 16 family.</text>
</comment>